<dbReference type="SMART" id="SM01272">
    <property type="entry name" value="LsmAD"/>
    <property type="match status" value="1"/>
</dbReference>
<dbReference type="InterPro" id="IPR009604">
    <property type="entry name" value="LsmAD_domain"/>
</dbReference>
<dbReference type="GO" id="GO:0010494">
    <property type="term" value="C:cytoplasmic stress granule"/>
    <property type="evidence" value="ECO:0007669"/>
    <property type="project" value="TreeGrafter"/>
</dbReference>
<dbReference type="PANTHER" id="PTHR12854">
    <property type="entry name" value="ATAXIN 2-RELATED"/>
    <property type="match status" value="1"/>
</dbReference>
<feature type="region of interest" description="Disordered" evidence="1">
    <location>
        <begin position="597"/>
        <end position="668"/>
    </location>
</feature>
<evidence type="ECO:0000313" key="3">
    <source>
        <dbReference type="EMBL" id="KAF2581185.1"/>
    </source>
</evidence>
<dbReference type="Pfam" id="PF14438">
    <property type="entry name" value="SM-ATX"/>
    <property type="match status" value="2"/>
</dbReference>
<feature type="compositionally biased region" description="Low complexity" evidence="1">
    <location>
        <begin position="645"/>
        <end position="661"/>
    </location>
</feature>
<comment type="caution">
    <text evidence="3">The sequence shown here is derived from an EMBL/GenBank/DDBJ whole genome shotgun (WGS) entry which is preliminary data.</text>
</comment>
<dbReference type="InterPro" id="IPR025852">
    <property type="entry name" value="SM_dom_ATX"/>
</dbReference>
<feature type="compositionally biased region" description="Basic and acidic residues" evidence="1">
    <location>
        <begin position="510"/>
        <end position="524"/>
    </location>
</feature>
<sequence>MERGQRIIRDRIRGKLSGLIFRENPERGEGGASNGLGLNLEEGGTGRERLGRKCRFLILTSSLCCKTAGSNCQSFDLLALFFLFITLQSSYSHSAPTIVFSKIHGGESFTVTPLRAKLSFVLNPNSPRRKQSSSSLFGAFAYTCAGDLVSDRDRVFEFEQFKARMSGEDGSLKRHSRDSLVYLTTCMIGHLVQAHLKNGSVYSGIFHAADVDKDFGIVLKMASLVKDGTFRKPPYKTFIIPADELVQVVAKDLSVVSDGKLNAVQSEKSVELLTDSSISKSCRVVQRSERKPRVLDGEAPEGLDNVFDESCKSEEQVLKATPLMVSSQLKVQESTSLVQTVEEKNSPGKESAEAPPSSMSSSQLTYTPEEWKEEGIKSFFKVATGASREAAIACLSNCKWNQDDAISYFFGGYTEAIQDSTSPVKESAEALSSSMSSIVKSFCDVVIVASRKDAEACLSHCKWNQEDAISYFFGEYTEANPEIAWSQAGESQPFQNETNADQSCSIPGDHAGHLPSEQRSKDFPPQDSSTSESQLGERRNNNNPEGAHSNRTPEKSVSCSGHGVAKWNLEKLLLYTSSGEPVKKMLCVWNIDIKEGGGGTSASKTVAENERQVSQVSGETKCESAFGQSDSRRISESGPAPPTSTRPGLSPSSSISSLPSPEKSTLNPNAKFEQFKATMSVEDGSLKRHSRDSLVYLTTCMIGHLVEAHLKNGSIYSGIFHAADVKKDFGIVLKMASLVKNGTLPGHKSRSQFVRKPPYKTFIIPADELVQVVAKDLSVFSDGKLKAVQSEKSVELLTDSSISKSCRVDQGRELKPWVPDGEAPEGLDNVFDKPWKRGGWDQFKVNQERFGVKSTFNEEMYTTPLDRGLRTRELEEKAGEIAREIEGEKTGDLHVAEERGLQVNEKFDTDEEAKYSAVHRVDGFDDSGFDEEDEKLLDTCNDQTFGGSSTSIVQKPASSSGQKPTSSSGKGYGGESCSISDDHAGHLPSEQRPKDFPAQGSSISERQLGERRNNNNPEVARSNRSPEASVSGHGDIEEGANLGGGGTSSASMTVAEKERQGESCSISDDHAGHLPSEQRPKDFPAQGSSISERQLGERRNNNNPEVARSNRSPEASVSGHGDIEEGANLGGGGTSSASMTVAEKERQVSQVSGERKSEISFGQSASRRGSESGPAPSASTRPGLSSPSSSISSLPSSEKSILNPNAKEFKPSQSPAPVRPQSPIAGGSFYYAAPTQPVQQMPVMPAGYGIQPQYPGQQQLLRYPGHEYPQTYYPPNAPPQYQQWQQLMMQGQELMMQGQQPRPPDMIYMPLPPPYQPGNPHNQG</sequence>
<dbReference type="GO" id="GO:0034063">
    <property type="term" value="P:stress granule assembly"/>
    <property type="evidence" value="ECO:0007669"/>
    <property type="project" value="TreeGrafter"/>
</dbReference>
<feature type="compositionally biased region" description="Polar residues" evidence="1">
    <location>
        <begin position="1101"/>
        <end position="1115"/>
    </location>
</feature>
<name>A0A8S9JGK6_BRACR</name>
<proteinExistence type="predicted"/>
<organism evidence="3 4">
    <name type="scientific">Brassica cretica</name>
    <name type="common">Mustard</name>
    <dbReference type="NCBI Taxonomy" id="69181"/>
    <lineage>
        <taxon>Eukaryota</taxon>
        <taxon>Viridiplantae</taxon>
        <taxon>Streptophyta</taxon>
        <taxon>Embryophyta</taxon>
        <taxon>Tracheophyta</taxon>
        <taxon>Spermatophyta</taxon>
        <taxon>Magnoliopsida</taxon>
        <taxon>eudicotyledons</taxon>
        <taxon>Gunneridae</taxon>
        <taxon>Pentapetalae</taxon>
        <taxon>rosids</taxon>
        <taxon>malvids</taxon>
        <taxon>Brassicales</taxon>
        <taxon>Brassicaceae</taxon>
        <taxon>Brassiceae</taxon>
        <taxon>Brassica</taxon>
    </lineage>
</organism>
<feature type="compositionally biased region" description="Basic and acidic residues" evidence="1">
    <location>
        <begin position="980"/>
        <end position="995"/>
    </location>
</feature>
<evidence type="ECO:0000259" key="2">
    <source>
        <dbReference type="SMART" id="SM01272"/>
    </source>
</evidence>
<feature type="compositionally biased region" description="Polar residues" evidence="1">
    <location>
        <begin position="1014"/>
        <end position="1028"/>
    </location>
</feature>
<feature type="compositionally biased region" description="Basic and acidic residues" evidence="1">
    <location>
        <begin position="1055"/>
        <end position="1082"/>
    </location>
</feature>
<feature type="region of interest" description="Disordered" evidence="1">
    <location>
        <begin position="487"/>
        <end position="560"/>
    </location>
</feature>
<reference evidence="3" key="1">
    <citation type="submission" date="2019-12" db="EMBL/GenBank/DDBJ databases">
        <title>Genome sequencing and annotation of Brassica cretica.</title>
        <authorList>
            <person name="Studholme D.J."/>
            <person name="Sarris P.F."/>
        </authorList>
    </citation>
    <scope>NUCLEOTIDE SEQUENCE</scope>
    <source>
        <strain evidence="3">PFS-001/15</strain>
        <tissue evidence="3">Leaf</tissue>
    </source>
</reference>
<dbReference type="Gene3D" id="2.30.30.100">
    <property type="match status" value="1"/>
</dbReference>
<feature type="compositionally biased region" description="Low complexity" evidence="1">
    <location>
        <begin position="1177"/>
        <end position="1202"/>
    </location>
</feature>
<evidence type="ECO:0000313" key="4">
    <source>
        <dbReference type="Proteomes" id="UP000712281"/>
    </source>
</evidence>
<evidence type="ECO:0000256" key="1">
    <source>
        <dbReference type="SAM" id="MobiDB-lite"/>
    </source>
</evidence>
<feature type="region of interest" description="Disordered" evidence="1">
    <location>
        <begin position="337"/>
        <end position="366"/>
    </location>
</feature>
<feature type="region of interest" description="Disordered" evidence="1">
    <location>
        <begin position="1295"/>
        <end position="1324"/>
    </location>
</feature>
<gene>
    <name evidence="3" type="ORF">F2Q68_00002956</name>
</gene>
<feature type="region of interest" description="Disordered" evidence="1">
    <location>
        <begin position="941"/>
        <end position="1229"/>
    </location>
</feature>
<feature type="compositionally biased region" description="Low complexity" evidence="1">
    <location>
        <begin position="958"/>
        <end position="969"/>
    </location>
</feature>
<dbReference type="EMBL" id="QGKW02001660">
    <property type="protein sequence ID" value="KAF2581185.1"/>
    <property type="molecule type" value="Genomic_DNA"/>
</dbReference>
<feature type="compositionally biased region" description="Basic and acidic residues" evidence="1">
    <location>
        <begin position="1142"/>
        <end position="1158"/>
    </location>
</feature>
<dbReference type="GO" id="GO:0003729">
    <property type="term" value="F:mRNA binding"/>
    <property type="evidence" value="ECO:0007669"/>
    <property type="project" value="TreeGrafter"/>
</dbReference>
<feature type="compositionally biased region" description="Basic and acidic residues" evidence="1">
    <location>
        <begin position="341"/>
        <end position="352"/>
    </location>
</feature>
<accession>A0A8S9JGK6</accession>
<feature type="compositionally biased region" description="Low complexity" evidence="1">
    <location>
        <begin position="1295"/>
        <end position="1309"/>
    </location>
</feature>
<feature type="compositionally biased region" description="Polar residues" evidence="1">
    <location>
        <begin position="601"/>
        <end position="618"/>
    </location>
</feature>
<feature type="compositionally biased region" description="Polar residues" evidence="1">
    <location>
        <begin position="941"/>
        <end position="957"/>
    </location>
</feature>
<dbReference type="InterPro" id="IPR045117">
    <property type="entry name" value="ATXN2-like"/>
</dbReference>
<dbReference type="Proteomes" id="UP000712281">
    <property type="component" value="Unassembled WGS sequence"/>
</dbReference>
<feature type="domain" description="LsmAD" evidence="2">
    <location>
        <begin position="850"/>
        <end position="921"/>
    </location>
</feature>
<dbReference type="Pfam" id="PF06741">
    <property type="entry name" value="LsmAD"/>
    <property type="match status" value="1"/>
</dbReference>
<feature type="compositionally biased region" description="Polar residues" evidence="1">
    <location>
        <begin position="488"/>
        <end position="505"/>
    </location>
</feature>
<dbReference type="PANTHER" id="PTHR12854:SF15">
    <property type="entry name" value="POLYADENYLATE-BINDING PROTEIN-INTERACTING PROTEIN 4"/>
    <property type="match status" value="1"/>
</dbReference>
<feature type="compositionally biased region" description="Low complexity" evidence="1">
    <location>
        <begin position="353"/>
        <end position="362"/>
    </location>
</feature>
<protein>
    <recommendedName>
        <fullName evidence="2">LsmAD domain-containing protein</fullName>
    </recommendedName>
</protein>